<gene>
    <name evidence="2" type="ORF">NBO_62g0011</name>
</gene>
<name>R0KSH5_NOSB1</name>
<accession>R0KSH5</accession>
<evidence type="ECO:0000256" key="1">
    <source>
        <dbReference type="SAM" id="SignalP"/>
    </source>
</evidence>
<protein>
    <submittedName>
        <fullName evidence="2">Uncharacterized protein</fullName>
    </submittedName>
</protein>
<evidence type="ECO:0000313" key="2">
    <source>
        <dbReference type="EMBL" id="EOB13721.1"/>
    </source>
</evidence>
<feature type="chain" id="PRO_5004344512" evidence="1">
    <location>
        <begin position="20"/>
        <end position="360"/>
    </location>
</feature>
<dbReference type="Proteomes" id="UP000016927">
    <property type="component" value="Unassembled WGS sequence"/>
</dbReference>
<dbReference type="VEuPathDB" id="MicrosporidiaDB:NBO_62g0011"/>
<dbReference type="EMBL" id="KB908970">
    <property type="protein sequence ID" value="EOB13721.1"/>
    <property type="molecule type" value="Genomic_DNA"/>
</dbReference>
<sequence length="360" mass="41936">MLLYNFSILFAMCVPSVLESNLGTSTHIITFRFGQCPDLDVNLMKKIEVIMMKKGFGVFRIPVNFIFLTENNKTLNIVIDDLFDRKKSLNKTYQISFFNSMDNKIFEGAFAFEKSEDGTLTMYTTKSRKYVESLTLVYHNYLLRLFNKDKSFSIVPKSSVLITKDFVKIHKNCLTRYFNRHRGLKETVDCLNDCLSQIKEEGDIPVQLKKFIDGRRSNLHTLNECSCKMEALRNCCFNVEYELANLLFDVLKFMEIYTKLGSDLNPNFFISDQNIYTAIKEVKTFYLPNSVINDEKNEIKLELYPEGDVDLPYGKDIWFYGKKLYVSLDFCTTCKTKSYSLKALNFKETDKFIALELYSA</sequence>
<feature type="signal peptide" evidence="1">
    <location>
        <begin position="1"/>
        <end position="19"/>
    </location>
</feature>
<keyword evidence="1" id="KW-0732">Signal</keyword>
<organism evidence="2 3">
    <name type="scientific">Nosema bombycis (strain CQ1 / CVCC 102059)</name>
    <name type="common">Microsporidian parasite</name>
    <name type="synonym">Pebrine of silkworm</name>
    <dbReference type="NCBI Taxonomy" id="578461"/>
    <lineage>
        <taxon>Eukaryota</taxon>
        <taxon>Fungi</taxon>
        <taxon>Fungi incertae sedis</taxon>
        <taxon>Microsporidia</taxon>
        <taxon>Nosematidae</taxon>
        <taxon>Nosema</taxon>
    </lineage>
</organism>
<reference evidence="2 3" key="1">
    <citation type="journal article" date="2013" name="BMC Genomics">
        <title>Comparative genomics of parasitic silkworm microsporidia reveal an association between genome expansion and host adaptation.</title>
        <authorList>
            <person name="Pan G."/>
            <person name="Xu J."/>
            <person name="Li T."/>
            <person name="Xia Q."/>
            <person name="Liu S.L."/>
            <person name="Zhang G."/>
            <person name="Li S."/>
            <person name="Li C."/>
            <person name="Liu H."/>
            <person name="Yang L."/>
            <person name="Liu T."/>
            <person name="Zhang X."/>
            <person name="Wu Z."/>
            <person name="Fan W."/>
            <person name="Dang X."/>
            <person name="Xiang H."/>
            <person name="Tao M."/>
            <person name="Li Y."/>
            <person name="Hu J."/>
            <person name="Li Z."/>
            <person name="Lin L."/>
            <person name="Luo J."/>
            <person name="Geng L."/>
            <person name="Wang L."/>
            <person name="Long M."/>
            <person name="Wan Y."/>
            <person name="He N."/>
            <person name="Zhang Z."/>
            <person name="Lu C."/>
            <person name="Keeling P.J."/>
            <person name="Wang J."/>
            <person name="Xiang Z."/>
            <person name="Zhou Z."/>
        </authorList>
    </citation>
    <scope>NUCLEOTIDE SEQUENCE [LARGE SCALE GENOMIC DNA]</scope>
    <source>
        <strain evidence="3">CQ1 / CVCC 102059</strain>
    </source>
</reference>
<keyword evidence="3" id="KW-1185">Reference proteome</keyword>
<proteinExistence type="predicted"/>
<evidence type="ECO:0000313" key="3">
    <source>
        <dbReference type="Proteomes" id="UP000016927"/>
    </source>
</evidence>
<dbReference type="HOGENOM" id="CLU_771822_0_0_1"/>
<dbReference type="AlphaFoldDB" id="R0KSH5"/>